<dbReference type="EMBL" id="JAUJYO010000021">
    <property type="protein sequence ID" value="KAK1284247.1"/>
    <property type="molecule type" value="Genomic_DNA"/>
</dbReference>
<reference evidence="1" key="1">
    <citation type="journal article" date="2023" name="Nat. Commun.">
        <title>Diploid and tetraploid genomes of Acorus and the evolution of monocots.</title>
        <authorList>
            <person name="Ma L."/>
            <person name="Liu K.W."/>
            <person name="Li Z."/>
            <person name="Hsiao Y.Y."/>
            <person name="Qi Y."/>
            <person name="Fu T."/>
            <person name="Tang G.D."/>
            <person name="Zhang D."/>
            <person name="Sun W.H."/>
            <person name="Liu D.K."/>
            <person name="Li Y."/>
            <person name="Chen G.Z."/>
            <person name="Liu X.D."/>
            <person name="Liao X.Y."/>
            <person name="Jiang Y.T."/>
            <person name="Yu X."/>
            <person name="Hao Y."/>
            <person name="Huang J."/>
            <person name="Zhao X.W."/>
            <person name="Ke S."/>
            <person name="Chen Y.Y."/>
            <person name="Wu W.L."/>
            <person name="Hsu J.L."/>
            <person name="Lin Y.F."/>
            <person name="Huang M.D."/>
            <person name="Li C.Y."/>
            <person name="Huang L."/>
            <person name="Wang Z.W."/>
            <person name="Zhao X."/>
            <person name="Zhong W.Y."/>
            <person name="Peng D.H."/>
            <person name="Ahmad S."/>
            <person name="Lan S."/>
            <person name="Zhang J.S."/>
            <person name="Tsai W.C."/>
            <person name="Van de Peer Y."/>
            <person name="Liu Z.J."/>
        </authorList>
    </citation>
    <scope>NUCLEOTIDE SEQUENCE</scope>
    <source>
        <strain evidence="1">CP</strain>
    </source>
</reference>
<protein>
    <submittedName>
        <fullName evidence="1">Uncharacterized protein</fullName>
    </submittedName>
</protein>
<sequence length="67" mass="8219">MGCKLEWVREFGRRKWRRMLWKMRAEMKRGIKKARKRRPMFHYDPSSYALNFDDGCCSQRDSKMLSA</sequence>
<organism evidence="1 2">
    <name type="scientific">Acorus calamus</name>
    <name type="common">Sweet flag</name>
    <dbReference type="NCBI Taxonomy" id="4465"/>
    <lineage>
        <taxon>Eukaryota</taxon>
        <taxon>Viridiplantae</taxon>
        <taxon>Streptophyta</taxon>
        <taxon>Embryophyta</taxon>
        <taxon>Tracheophyta</taxon>
        <taxon>Spermatophyta</taxon>
        <taxon>Magnoliopsida</taxon>
        <taxon>Liliopsida</taxon>
        <taxon>Acoraceae</taxon>
        <taxon>Acorus</taxon>
    </lineage>
</organism>
<dbReference type="Proteomes" id="UP001180020">
    <property type="component" value="Unassembled WGS sequence"/>
</dbReference>
<keyword evidence="2" id="KW-1185">Reference proteome</keyword>
<name>A0AAV9C6C3_ACOCL</name>
<dbReference type="PANTHER" id="PTHR34538:SF13">
    <property type="entry name" value="OS02G0637200 PROTEIN"/>
    <property type="match status" value="1"/>
</dbReference>
<dbReference type="PANTHER" id="PTHR34538">
    <property type="entry name" value="EXPRESSED PROTEIN"/>
    <property type="match status" value="1"/>
</dbReference>
<accession>A0AAV9C6C3</accession>
<evidence type="ECO:0000313" key="2">
    <source>
        <dbReference type="Proteomes" id="UP001180020"/>
    </source>
</evidence>
<comment type="caution">
    <text evidence="1">The sequence shown here is derived from an EMBL/GenBank/DDBJ whole genome shotgun (WGS) entry which is preliminary data.</text>
</comment>
<evidence type="ECO:0000313" key="1">
    <source>
        <dbReference type="EMBL" id="KAK1284247.1"/>
    </source>
</evidence>
<gene>
    <name evidence="1" type="ORF">QJS10_CPB21g00703</name>
</gene>
<proteinExistence type="predicted"/>
<dbReference type="AlphaFoldDB" id="A0AAV9C6C3"/>
<reference evidence="1" key="2">
    <citation type="submission" date="2023-06" db="EMBL/GenBank/DDBJ databases">
        <authorList>
            <person name="Ma L."/>
            <person name="Liu K.-W."/>
            <person name="Li Z."/>
            <person name="Hsiao Y.-Y."/>
            <person name="Qi Y."/>
            <person name="Fu T."/>
            <person name="Tang G."/>
            <person name="Zhang D."/>
            <person name="Sun W.-H."/>
            <person name="Liu D.-K."/>
            <person name="Li Y."/>
            <person name="Chen G.-Z."/>
            <person name="Liu X.-D."/>
            <person name="Liao X.-Y."/>
            <person name="Jiang Y.-T."/>
            <person name="Yu X."/>
            <person name="Hao Y."/>
            <person name="Huang J."/>
            <person name="Zhao X.-W."/>
            <person name="Ke S."/>
            <person name="Chen Y.-Y."/>
            <person name="Wu W.-L."/>
            <person name="Hsu J.-L."/>
            <person name="Lin Y.-F."/>
            <person name="Huang M.-D."/>
            <person name="Li C.-Y."/>
            <person name="Huang L."/>
            <person name="Wang Z.-W."/>
            <person name="Zhao X."/>
            <person name="Zhong W.-Y."/>
            <person name="Peng D.-H."/>
            <person name="Ahmad S."/>
            <person name="Lan S."/>
            <person name="Zhang J.-S."/>
            <person name="Tsai W.-C."/>
            <person name="Van De Peer Y."/>
            <person name="Liu Z.-J."/>
        </authorList>
    </citation>
    <scope>NUCLEOTIDE SEQUENCE</scope>
    <source>
        <strain evidence="1">CP</strain>
        <tissue evidence="1">Leaves</tissue>
    </source>
</reference>